<evidence type="ECO:0000313" key="3">
    <source>
        <dbReference type="Proteomes" id="UP000681586"/>
    </source>
</evidence>
<accession>A0ABS5MQJ5</accession>
<keyword evidence="3" id="KW-1185">Reference proteome</keyword>
<sequence>MRKNYTGDTIDVSFEPKRCIHAAECVKNLSQVFDTAKRLWIMPENATADEIARVVELCPSGALEYNRKDGKPNEHHETTEINIGEDNQIYIKGDFTLDVNDEKLHLNRAILKGNQQLSENPFYEK</sequence>
<name>A0ABS5MQJ5_9STAP</name>
<evidence type="ECO:0000259" key="1">
    <source>
        <dbReference type="Pfam" id="PF06902"/>
    </source>
</evidence>
<feature type="domain" description="Divergent 4Fe-4S mono-cluster" evidence="1">
    <location>
        <begin position="5"/>
        <end position="68"/>
    </location>
</feature>
<protein>
    <submittedName>
        <fullName evidence="2">(4Fe-4S)-binding protein</fullName>
    </submittedName>
</protein>
<dbReference type="Proteomes" id="UP000681586">
    <property type="component" value="Unassembled WGS sequence"/>
</dbReference>
<organism evidence="2 3">
    <name type="scientific">Mammaliicoccus fleurettii</name>
    <dbReference type="NCBI Taxonomy" id="150056"/>
    <lineage>
        <taxon>Bacteria</taxon>
        <taxon>Bacillati</taxon>
        <taxon>Bacillota</taxon>
        <taxon>Bacilli</taxon>
        <taxon>Bacillales</taxon>
        <taxon>Staphylococcaceae</taxon>
        <taxon>Mammaliicoccus</taxon>
    </lineage>
</organism>
<dbReference type="EMBL" id="JAGXBM010000029">
    <property type="protein sequence ID" value="MBS3698198.1"/>
    <property type="molecule type" value="Genomic_DNA"/>
</dbReference>
<proteinExistence type="predicted"/>
<dbReference type="Pfam" id="PF06902">
    <property type="entry name" value="Fer4_19"/>
    <property type="match status" value="1"/>
</dbReference>
<comment type="caution">
    <text evidence="2">The sequence shown here is derived from an EMBL/GenBank/DDBJ whole genome shotgun (WGS) entry which is preliminary data.</text>
</comment>
<evidence type="ECO:0000313" key="2">
    <source>
        <dbReference type="EMBL" id="MBS3698198.1"/>
    </source>
</evidence>
<dbReference type="InterPro" id="IPR010693">
    <property type="entry name" value="Divergent_4Fe-4S_mono-cluster"/>
</dbReference>
<reference evidence="2 3" key="1">
    <citation type="submission" date="2021-05" db="EMBL/GenBank/DDBJ databases">
        <title>Staphylococcus fleurettii isolated from lake water in First Nation community in Manitoba, Canada.</title>
        <authorList>
            <person name="Bashar S."/>
            <person name="Murdock A."/>
            <person name="Patidar R."/>
            <person name="Golding G."/>
            <person name="Farenhorst A."/>
            <person name="Kumar A."/>
        </authorList>
    </citation>
    <scope>NUCLEOTIDE SEQUENCE [LARGE SCALE GENOMIC DNA]</scope>
    <source>
        <strain evidence="2 3">SF002</strain>
    </source>
</reference>
<gene>
    <name evidence="2" type="ORF">JJQ58_12045</name>
</gene>
<dbReference type="RefSeq" id="WP_203154197.1">
    <property type="nucleotide sequence ID" value="NZ_JAEPSA010000030.1"/>
</dbReference>